<dbReference type="Proteomes" id="UP000594364">
    <property type="component" value="Chromosome 4"/>
</dbReference>
<keyword evidence="2" id="KW-1185">Reference proteome</keyword>
<protein>
    <submittedName>
        <fullName evidence="1">Uncharacterized protein</fullName>
    </submittedName>
</protein>
<organism evidence="1 2">
    <name type="scientific">Epichloe festucae (strain Fl1)</name>
    <dbReference type="NCBI Taxonomy" id="877507"/>
    <lineage>
        <taxon>Eukaryota</taxon>
        <taxon>Fungi</taxon>
        <taxon>Dikarya</taxon>
        <taxon>Ascomycota</taxon>
        <taxon>Pezizomycotina</taxon>
        <taxon>Sordariomycetes</taxon>
        <taxon>Hypocreomycetidae</taxon>
        <taxon>Hypocreales</taxon>
        <taxon>Clavicipitaceae</taxon>
        <taxon>Epichloe</taxon>
    </lineage>
</organism>
<evidence type="ECO:0000313" key="2">
    <source>
        <dbReference type="Proteomes" id="UP000594364"/>
    </source>
</evidence>
<reference evidence="1 2" key="1">
    <citation type="journal article" date="2018" name="PLoS Genet.">
        <title>Repeat elements organise 3D genome structure and mediate transcription in the filamentous fungus Epichloe festucae.</title>
        <authorList>
            <person name="Winter D.J."/>
            <person name="Ganley A.R.D."/>
            <person name="Young C.A."/>
            <person name="Liachko I."/>
            <person name="Schardl C.L."/>
            <person name="Dupont P.Y."/>
            <person name="Berry D."/>
            <person name="Ram A."/>
            <person name="Scott B."/>
            <person name="Cox M.P."/>
        </authorList>
    </citation>
    <scope>NUCLEOTIDE SEQUENCE [LARGE SCALE GENOMIC DNA]</scope>
    <source>
        <strain evidence="1 2">Fl1</strain>
    </source>
</reference>
<evidence type="ECO:0000313" key="1">
    <source>
        <dbReference type="EMBL" id="QPH05187.1"/>
    </source>
</evidence>
<gene>
    <name evidence="1" type="ORF">C2857_002818</name>
</gene>
<dbReference type="EMBL" id="CP031388">
    <property type="protein sequence ID" value="QPH05187.1"/>
    <property type="molecule type" value="Genomic_DNA"/>
</dbReference>
<dbReference type="AlphaFoldDB" id="A0A7S9KUL9"/>
<name>A0A7S9KUL9_EPIFF</name>
<accession>A0A7S9KUL9</accession>
<proteinExistence type="predicted"/>
<sequence>MFPTNKQQVPALVSPNQPALIRHYSRPKEVLFDRAVSPTMLAGPGRAHRQQQTGYDSVCPYSVMTLGAEDRQTCHSCFVEASFGRNKVTSYGTCYTPIAAVVEQFMEKHSHKRSGL</sequence>